<comment type="caution">
    <text evidence="2">The sequence shown here is derived from an EMBL/GenBank/DDBJ whole genome shotgun (WGS) entry which is preliminary data.</text>
</comment>
<organism evidence="2 3">
    <name type="scientific">Phrynosoma platyrhinos</name>
    <name type="common">Desert horned lizard</name>
    <dbReference type="NCBI Taxonomy" id="52577"/>
    <lineage>
        <taxon>Eukaryota</taxon>
        <taxon>Metazoa</taxon>
        <taxon>Chordata</taxon>
        <taxon>Craniata</taxon>
        <taxon>Vertebrata</taxon>
        <taxon>Euteleostomi</taxon>
        <taxon>Lepidosauria</taxon>
        <taxon>Squamata</taxon>
        <taxon>Bifurcata</taxon>
        <taxon>Unidentata</taxon>
        <taxon>Episquamata</taxon>
        <taxon>Toxicofera</taxon>
        <taxon>Iguania</taxon>
        <taxon>Phrynosomatidae</taxon>
        <taxon>Phrynosomatinae</taxon>
        <taxon>Phrynosoma</taxon>
    </lineage>
</organism>
<evidence type="ECO:0000313" key="2">
    <source>
        <dbReference type="EMBL" id="KAH0630542.1"/>
    </source>
</evidence>
<evidence type="ECO:0000256" key="1">
    <source>
        <dbReference type="SAM" id="MobiDB-lite"/>
    </source>
</evidence>
<accession>A0ABQ7TM56</accession>
<proteinExistence type="predicted"/>
<dbReference type="Proteomes" id="UP000826234">
    <property type="component" value="Unassembled WGS sequence"/>
</dbReference>
<reference evidence="2 3" key="1">
    <citation type="journal article" date="2022" name="Gigascience">
        <title>A chromosome-level genome assembly and annotation of the desert horned lizard, Phrynosoma platyrhinos, provides insight into chromosomal rearrangements among reptiles.</title>
        <authorList>
            <person name="Koochekian N."/>
            <person name="Ascanio A."/>
            <person name="Farleigh K."/>
            <person name="Card D.C."/>
            <person name="Schield D.R."/>
            <person name="Castoe T.A."/>
            <person name="Jezkova T."/>
        </authorList>
    </citation>
    <scope>NUCLEOTIDE SEQUENCE [LARGE SCALE GENOMIC DNA]</scope>
    <source>
        <strain evidence="2">NK-2021</strain>
    </source>
</reference>
<dbReference type="EMBL" id="JAIPUX010000439">
    <property type="protein sequence ID" value="KAH0630542.1"/>
    <property type="molecule type" value="Genomic_DNA"/>
</dbReference>
<keyword evidence="3" id="KW-1185">Reference proteome</keyword>
<name>A0ABQ7TM56_PHRPL</name>
<sequence>MQPSRSGWRNPPQSPHYMPGEDTKYFQSSFKAGEQGSRWPKVESTARSVSDDSKTYESSQDSPVKVKEEVLDEDQMSGSLSSPKSDHSPPVVLKMQLPLEDKQEDDWEATLSGKLLFS</sequence>
<protein>
    <submittedName>
        <fullName evidence="2">Uncharacterized protein</fullName>
    </submittedName>
</protein>
<feature type="region of interest" description="Disordered" evidence="1">
    <location>
        <begin position="1"/>
        <end position="105"/>
    </location>
</feature>
<gene>
    <name evidence="2" type="ORF">JD844_013672</name>
</gene>
<evidence type="ECO:0000313" key="3">
    <source>
        <dbReference type="Proteomes" id="UP000826234"/>
    </source>
</evidence>